<accession>A0A4R4YUX3</accession>
<evidence type="ECO:0000256" key="1">
    <source>
        <dbReference type="SAM" id="MobiDB-lite"/>
    </source>
</evidence>
<dbReference type="AlphaFoldDB" id="A0A4R4YUX3"/>
<dbReference type="RefSeq" id="WP_132487312.1">
    <property type="nucleotide sequence ID" value="NZ_SMKW01000026.1"/>
</dbReference>
<feature type="region of interest" description="Disordered" evidence="1">
    <location>
        <begin position="1"/>
        <end position="30"/>
    </location>
</feature>
<dbReference type="Proteomes" id="UP000294947">
    <property type="component" value="Unassembled WGS sequence"/>
</dbReference>
<comment type="caution">
    <text evidence="2">The sequence shown here is derived from an EMBL/GenBank/DDBJ whole genome shotgun (WGS) entry which is preliminary data.</text>
</comment>
<evidence type="ECO:0000313" key="2">
    <source>
        <dbReference type="EMBL" id="TDD49195.1"/>
    </source>
</evidence>
<reference evidence="2 3" key="1">
    <citation type="submission" date="2019-03" db="EMBL/GenBank/DDBJ databases">
        <title>Draft genome sequences of novel Actinobacteria.</title>
        <authorList>
            <person name="Sahin N."/>
            <person name="Ay H."/>
            <person name="Saygin H."/>
        </authorList>
    </citation>
    <scope>NUCLEOTIDE SEQUENCE [LARGE SCALE GENOMIC DNA]</scope>
    <source>
        <strain evidence="2 3">7K502</strain>
    </source>
</reference>
<keyword evidence="3" id="KW-1185">Reference proteome</keyword>
<proteinExistence type="predicted"/>
<feature type="compositionally biased region" description="Low complexity" evidence="1">
    <location>
        <begin position="10"/>
        <end position="27"/>
    </location>
</feature>
<dbReference type="EMBL" id="SMKW01000026">
    <property type="protein sequence ID" value="TDD49195.1"/>
    <property type="molecule type" value="Genomic_DNA"/>
</dbReference>
<organism evidence="2 3">
    <name type="scientific">Saccharopolyspora elongata</name>
    <dbReference type="NCBI Taxonomy" id="2530387"/>
    <lineage>
        <taxon>Bacteria</taxon>
        <taxon>Bacillati</taxon>
        <taxon>Actinomycetota</taxon>
        <taxon>Actinomycetes</taxon>
        <taxon>Pseudonocardiales</taxon>
        <taxon>Pseudonocardiaceae</taxon>
        <taxon>Saccharopolyspora</taxon>
    </lineage>
</organism>
<protein>
    <submittedName>
        <fullName evidence="2">Uncharacterized protein</fullName>
    </submittedName>
</protein>
<name>A0A4R4YUX3_9PSEU</name>
<evidence type="ECO:0000313" key="3">
    <source>
        <dbReference type="Proteomes" id="UP000294947"/>
    </source>
</evidence>
<sequence>MRSPIGCSGPGIAASGRPGSSSAAASAEPVRRGIAAVSNPQLSRASAVSEHATSTAMARCGGMMAVAASDSPANATR</sequence>
<gene>
    <name evidence="2" type="ORF">E1288_20075</name>
</gene>